<dbReference type="SUPFAM" id="SSF103473">
    <property type="entry name" value="MFS general substrate transporter"/>
    <property type="match status" value="1"/>
</dbReference>
<name>A0A4Q7M6S7_9MICO</name>
<evidence type="ECO:0000256" key="3">
    <source>
        <dbReference type="ARBA" id="ARBA00022475"/>
    </source>
</evidence>
<evidence type="ECO:0000256" key="5">
    <source>
        <dbReference type="ARBA" id="ARBA00022989"/>
    </source>
</evidence>
<evidence type="ECO:0000256" key="7">
    <source>
        <dbReference type="SAM" id="Phobius"/>
    </source>
</evidence>
<dbReference type="PANTHER" id="PTHR23513">
    <property type="entry name" value="INTEGRAL MEMBRANE EFFLUX PROTEIN-RELATED"/>
    <property type="match status" value="1"/>
</dbReference>
<feature type="transmembrane region" description="Helical" evidence="7">
    <location>
        <begin position="263"/>
        <end position="290"/>
    </location>
</feature>
<evidence type="ECO:0000313" key="9">
    <source>
        <dbReference type="Proteomes" id="UP000293852"/>
    </source>
</evidence>
<dbReference type="GO" id="GO:0005886">
    <property type="term" value="C:plasma membrane"/>
    <property type="evidence" value="ECO:0007669"/>
    <property type="project" value="UniProtKB-SubCell"/>
</dbReference>
<feature type="transmembrane region" description="Helical" evidence="7">
    <location>
        <begin position="331"/>
        <end position="357"/>
    </location>
</feature>
<comment type="caution">
    <text evidence="8">The sequence shown here is derived from an EMBL/GenBank/DDBJ whole genome shotgun (WGS) entry which is preliminary data.</text>
</comment>
<keyword evidence="5 7" id="KW-1133">Transmembrane helix</keyword>
<dbReference type="InterPro" id="IPR010290">
    <property type="entry name" value="TM_effector"/>
</dbReference>
<keyword evidence="2" id="KW-0813">Transport</keyword>
<feature type="transmembrane region" description="Helical" evidence="7">
    <location>
        <begin position="49"/>
        <end position="70"/>
    </location>
</feature>
<comment type="subcellular location">
    <subcellularLocation>
        <location evidence="1">Cell inner membrane</location>
        <topology evidence="1">Multi-pass membrane protein</topology>
    </subcellularLocation>
</comment>
<dbReference type="PANTHER" id="PTHR23513:SF9">
    <property type="entry name" value="ENTEROBACTIN EXPORTER ENTS"/>
    <property type="match status" value="1"/>
</dbReference>
<protein>
    <submittedName>
        <fullName evidence="8">Transmembrane secretion effector</fullName>
    </submittedName>
</protein>
<proteinExistence type="predicted"/>
<dbReference type="CDD" id="cd06173">
    <property type="entry name" value="MFS_MefA_like"/>
    <property type="match status" value="1"/>
</dbReference>
<gene>
    <name evidence="8" type="ORF">EV386_3125</name>
</gene>
<feature type="transmembrane region" description="Helical" evidence="7">
    <location>
        <begin position="147"/>
        <end position="168"/>
    </location>
</feature>
<dbReference type="EMBL" id="SGWX01000001">
    <property type="protein sequence ID" value="RZS62777.1"/>
    <property type="molecule type" value="Genomic_DNA"/>
</dbReference>
<feature type="transmembrane region" description="Helical" evidence="7">
    <location>
        <begin position="82"/>
        <end position="103"/>
    </location>
</feature>
<sequence>MPRLLADLTPLRVSPDFRRLWWGLGVSNLGAQLTVVAVGLQVYSLTRSTLAVGTLGVFALVPLMVLGLYGGALVDRYDRRTVSLLASIALWLVTIAIALQAWFDVRSVHLLYGLVALQSAAFAINNPARSAIIPRLLPAHLMPAANALQTLALNVALTGGPVVGSALVLAGGYAWAYTIDAVAFTAALWATWRLPKLPPQAQPGAGDADDGAAPPQRAGGLRSVLDGLRYLATRPNLRTSFVVDLCAMVLAFPRVLWPAAGLVYLGGGAGTTGVLAAAFAAGGILATLFSGSLGHVRRQGRAIVWAISAWAVSIALFGVVLVLVGRGRPSGVLLGALVVACLALALAGGTDAVSAIFRQSILQTAAPDHMRGRLQGVFIVVVAGGPRLGELWLGAQASWFTEGWAAVAGGLLCLAALWLVVWRTPRFWRYDARTPEP</sequence>
<keyword evidence="6 7" id="KW-0472">Membrane</keyword>
<dbReference type="OrthoDB" id="5494559at2"/>
<evidence type="ECO:0000313" key="8">
    <source>
        <dbReference type="EMBL" id="RZS62777.1"/>
    </source>
</evidence>
<reference evidence="8 9" key="1">
    <citation type="submission" date="2019-02" db="EMBL/GenBank/DDBJ databases">
        <title>Sequencing the genomes of 1000 actinobacteria strains.</title>
        <authorList>
            <person name="Klenk H.-P."/>
        </authorList>
    </citation>
    <scope>NUCLEOTIDE SEQUENCE [LARGE SCALE GENOMIC DNA]</scope>
    <source>
        <strain evidence="8 9">DSM 16932</strain>
    </source>
</reference>
<evidence type="ECO:0000256" key="1">
    <source>
        <dbReference type="ARBA" id="ARBA00004429"/>
    </source>
</evidence>
<feature type="transmembrane region" description="Helical" evidence="7">
    <location>
        <begin position="302"/>
        <end position="325"/>
    </location>
</feature>
<accession>A0A4Q7M6S7</accession>
<feature type="transmembrane region" description="Helical" evidence="7">
    <location>
        <begin position="377"/>
        <end position="397"/>
    </location>
</feature>
<evidence type="ECO:0000256" key="2">
    <source>
        <dbReference type="ARBA" id="ARBA00022448"/>
    </source>
</evidence>
<dbReference type="AlphaFoldDB" id="A0A4Q7M6S7"/>
<dbReference type="Gene3D" id="1.20.1250.20">
    <property type="entry name" value="MFS general substrate transporter like domains"/>
    <property type="match status" value="1"/>
</dbReference>
<organism evidence="8 9">
    <name type="scientific">Xylanimonas ulmi</name>
    <dbReference type="NCBI Taxonomy" id="228973"/>
    <lineage>
        <taxon>Bacteria</taxon>
        <taxon>Bacillati</taxon>
        <taxon>Actinomycetota</taxon>
        <taxon>Actinomycetes</taxon>
        <taxon>Micrococcales</taxon>
        <taxon>Promicromonosporaceae</taxon>
        <taxon>Xylanimonas</taxon>
    </lineage>
</organism>
<feature type="transmembrane region" description="Helical" evidence="7">
    <location>
        <begin position="239"/>
        <end position="257"/>
    </location>
</feature>
<dbReference type="Proteomes" id="UP000293852">
    <property type="component" value="Unassembled WGS sequence"/>
</dbReference>
<keyword evidence="3" id="KW-1003">Cell membrane</keyword>
<dbReference type="InterPro" id="IPR036259">
    <property type="entry name" value="MFS_trans_sf"/>
</dbReference>
<keyword evidence="4 7" id="KW-0812">Transmembrane</keyword>
<evidence type="ECO:0000256" key="6">
    <source>
        <dbReference type="ARBA" id="ARBA00023136"/>
    </source>
</evidence>
<dbReference type="Pfam" id="PF05977">
    <property type="entry name" value="MFS_3"/>
    <property type="match status" value="1"/>
</dbReference>
<keyword evidence="9" id="KW-1185">Reference proteome</keyword>
<feature type="transmembrane region" description="Helical" evidence="7">
    <location>
        <begin position="20"/>
        <end position="43"/>
    </location>
</feature>
<evidence type="ECO:0000256" key="4">
    <source>
        <dbReference type="ARBA" id="ARBA00022692"/>
    </source>
</evidence>
<feature type="transmembrane region" description="Helical" evidence="7">
    <location>
        <begin position="403"/>
        <end position="422"/>
    </location>
</feature>
<dbReference type="RefSeq" id="WP_130416228.1">
    <property type="nucleotide sequence ID" value="NZ_SGWX01000001.1"/>
</dbReference>